<organism evidence="1 2">
    <name type="scientific">Streptomyces yaanensis</name>
    <dbReference type="NCBI Taxonomy" id="1142239"/>
    <lineage>
        <taxon>Bacteria</taxon>
        <taxon>Bacillati</taxon>
        <taxon>Actinomycetota</taxon>
        <taxon>Actinomycetes</taxon>
        <taxon>Kitasatosporales</taxon>
        <taxon>Streptomycetaceae</taxon>
        <taxon>Streptomyces</taxon>
    </lineage>
</organism>
<evidence type="ECO:0000313" key="2">
    <source>
        <dbReference type="Proteomes" id="UP001595701"/>
    </source>
</evidence>
<keyword evidence="2" id="KW-1185">Reference proteome</keyword>
<dbReference type="PANTHER" id="PTHR30528:SF0">
    <property type="entry name" value="CYTOPLASMIC PROTEIN"/>
    <property type="match status" value="1"/>
</dbReference>
<dbReference type="Proteomes" id="UP001595701">
    <property type="component" value="Unassembled WGS sequence"/>
</dbReference>
<reference evidence="2" key="1">
    <citation type="journal article" date="2019" name="Int. J. Syst. Evol. Microbiol.">
        <title>The Global Catalogue of Microorganisms (GCM) 10K type strain sequencing project: providing services to taxonomists for standard genome sequencing and annotation.</title>
        <authorList>
            <consortium name="The Broad Institute Genomics Platform"/>
            <consortium name="The Broad Institute Genome Sequencing Center for Infectious Disease"/>
            <person name="Wu L."/>
            <person name="Ma J."/>
        </authorList>
    </citation>
    <scope>NUCLEOTIDE SEQUENCE [LARGE SCALE GENOMIC DNA]</scope>
    <source>
        <strain evidence="2">CGMCC 4.7035</strain>
    </source>
</reference>
<name>A0ABV7SNM0_9ACTN</name>
<sequence length="400" mass="44442">MPSLPRPTTELSADDARRIALRAQGFLGAPNRKAGVRGVLRHLGAVQLDTISVLARSHELIPYARLGAIGRKTVDTAYWTPSAGGTSAARPHAFEYWSHAACILPIEEWPHFAFRRRAYRSRPHWHHALPDGVYDQVVKQLRAEGPLTATDLGGAKKTSEWWDWSGTKVAVERALMYGEVVCVERRGWKRVYDLAERAVPEALLHDELDDAECLRRLVRLAGQSLGVGTRADIADYHRLKGEQVDAVIADSGLVPVTVEGWGKPAWADPAALETPPRGRHRTTLLSPFDSLIWERARTERIFGFTHRLEAYVPKPKRVYGYFAMPVLAGGRLVGRVDPAREGRTLVAKQVTLDEPRAVPAVAQALLEAATWVDCTNVRVERVDAPALREPLLRELARTLG</sequence>
<evidence type="ECO:0000313" key="1">
    <source>
        <dbReference type="EMBL" id="MFC3577956.1"/>
    </source>
</evidence>
<dbReference type="EMBL" id="JBHRWR010000039">
    <property type="protein sequence ID" value="MFC3577956.1"/>
    <property type="molecule type" value="Genomic_DNA"/>
</dbReference>
<dbReference type="InterPro" id="IPR009351">
    <property type="entry name" value="AlkZ-like"/>
</dbReference>
<protein>
    <submittedName>
        <fullName evidence="1">Winged helix-turn-helix domain-containing protein</fullName>
    </submittedName>
</protein>
<dbReference type="RefSeq" id="WP_310777957.1">
    <property type="nucleotide sequence ID" value="NZ_JBHRWR010000039.1"/>
</dbReference>
<gene>
    <name evidence="1" type="ORF">ACFOZ0_32805</name>
</gene>
<proteinExistence type="predicted"/>
<accession>A0ABV7SNM0</accession>
<dbReference type="PANTHER" id="PTHR30528">
    <property type="entry name" value="CYTOPLASMIC PROTEIN"/>
    <property type="match status" value="1"/>
</dbReference>
<dbReference type="Pfam" id="PF06224">
    <property type="entry name" value="AlkZ-like"/>
    <property type="match status" value="1"/>
</dbReference>
<comment type="caution">
    <text evidence="1">The sequence shown here is derived from an EMBL/GenBank/DDBJ whole genome shotgun (WGS) entry which is preliminary data.</text>
</comment>